<name>A0A1Z2SCK7_VIBGA</name>
<feature type="transmembrane region" description="Helical" evidence="6">
    <location>
        <begin position="7"/>
        <end position="27"/>
    </location>
</feature>
<dbReference type="RefSeq" id="WP_088133294.1">
    <property type="nucleotide sequence ID" value="NZ_CP018835.1"/>
</dbReference>
<feature type="transmembrane region" description="Helical" evidence="6">
    <location>
        <begin position="134"/>
        <end position="153"/>
    </location>
</feature>
<evidence type="ECO:0000313" key="9">
    <source>
        <dbReference type="Proteomes" id="UP000196708"/>
    </source>
</evidence>
<evidence type="ECO:0000256" key="2">
    <source>
        <dbReference type="ARBA" id="ARBA00022475"/>
    </source>
</evidence>
<dbReference type="InterPro" id="IPR016174">
    <property type="entry name" value="Di-haem_cyt_TM"/>
</dbReference>
<evidence type="ECO:0000256" key="3">
    <source>
        <dbReference type="ARBA" id="ARBA00022692"/>
    </source>
</evidence>
<evidence type="ECO:0000256" key="4">
    <source>
        <dbReference type="ARBA" id="ARBA00022989"/>
    </source>
</evidence>
<dbReference type="InterPro" id="IPR011577">
    <property type="entry name" value="Cyt_b561_bac/Ni-Hgenase"/>
</dbReference>
<keyword evidence="4 6" id="KW-1133">Transmembrane helix</keyword>
<feature type="transmembrane region" description="Helical" evidence="6">
    <location>
        <begin position="95"/>
        <end position="114"/>
    </location>
</feature>
<keyword evidence="2" id="KW-1003">Cell membrane</keyword>
<dbReference type="GO" id="GO:0020037">
    <property type="term" value="F:heme binding"/>
    <property type="evidence" value="ECO:0007669"/>
    <property type="project" value="TreeGrafter"/>
</dbReference>
<dbReference type="GO" id="GO:0009055">
    <property type="term" value="F:electron transfer activity"/>
    <property type="evidence" value="ECO:0007669"/>
    <property type="project" value="InterPro"/>
</dbReference>
<proteinExistence type="predicted"/>
<accession>A0A1Z2SCK7</accession>
<feature type="transmembrane region" description="Helical" evidence="6">
    <location>
        <begin position="39"/>
        <end position="58"/>
    </location>
</feature>
<dbReference type="GO" id="GO:0022904">
    <property type="term" value="P:respiratory electron transport chain"/>
    <property type="evidence" value="ECO:0007669"/>
    <property type="project" value="InterPro"/>
</dbReference>
<sequence length="172" mass="19881">MTKQDFIWDVVVRITHWTTAALFLSNYFLTEEGSPLHQWVGYTVIAVICIRLLWGLIARSPARLSAFKPSVPQALEHLKEVLVTKEDQHVGHNPAGAIMIWLMWLLILSTAITGWLSETDWFWGEDWMIEIHEFFANATMGAVTIHVCAIILMSKLTQFAYVRTMLWRHKDQ</sequence>
<comment type="subcellular location">
    <subcellularLocation>
        <location evidence="1">Cell membrane</location>
        <topology evidence="1">Multi-pass membrane protein</topology>
    </subcellularLocation>
</comment>
<dbReference type="EMBL" id="CP018835">
    <property type="protein sequence ID" value="ASA54910.1"/>
    <property type="molecule type" value="Genomic_DNA"/>
</dbReference>
<evidence type="ECO:0000313" key="8">
    <source>
        <dbReference type="EMBL" id="ASA54910.1"/>
    </source>
</evidence>
<keyword evidence="5 6" id="KW-0472">Membrane</keyword>
<gene>
    <name evidence="8" type="ORF">BSQ33_03690</name>
</gene>
<dbReference type="Gene3D" id="1.20.950.20">
    <property type="entry name" value="Transmembrane di-heme cytochromes, Chain C"/>
    <property type="match status" value="1"/>
</dbReference>
<dbReference type="Pfam" id="PF01292">
    <property type="entry name" value="Ni_hydr_CYTB"/>
    <property type="match status" value="1"/>
</dbReference>
<dbReference type="AlphaFoldDB" id="A0A1Z2SCK7"/>
<reference evidence="8 9" key="1">
    <citation type="submission" date="2016-12" db="EMBL/GenBank/DDBJ databases">
        <authorList>
            <person name="Song W.-J."/>
            <person name="Kurnit D.M."/>
        </authorList>
    </citation>
    <scope>NUCLEOTIDE SEQUENCE [LARGE SCALE GENOMIC DNA]</scope>
    <source>
        <strain evidence="8 9">ATCC 43942</strain>
    </source>
</reference>
<evidence type="ECO:0000256" key="6">
    <source>
        <dbReference type="SAM" id="Phobius"/>
    </source>
</evidence>
<dbReference type="Proteomes" id="UP000196708">
    <property type="component" value="Chromosome 1"/>
</dbReference>
<dbReference type="PANTHER" id="PTHR30485:SF2">
    <property type="entry name" value="BLL0597 PROTEIN"/>
    <property type="match status" value="1"/>
</dbReference>
<dbReference type="SUPFAM" id="SSF81342">
    <property type="entry name" value="Transmembrane di-heme cytochromes"/>
    <property type="match status" value="1"/>
</dbReference>
<protein>
    <submittedName>
        <fullName evidence="8">Cytochrome B</fullName>
    </submittedName>
</protein>
<evidence type="ECO:0000259" key="7">
    <source>
        <dbReference type="Pfam" id="PF01292"/>
    </source>
</evidence>
<evidence type="ECO:0000256" key="1">
    <source>
        <dbReference type="ARBA" id="ARBA00004651"/>
    </source>
</evidence>
<dbReference type="GO" id="GO:0005886">
    <property type="term" value="C:plasma membrane"/>
    <property type="evidence" value="ECO:0007669"/>
    <property type="project" value="UniProtKB-SubCell"/>
</dbReference>
<dbReference type="OrthoDB" id="196472at2"/>
<dbReference type="InterPro" id="IPR051542">
    <property type="entry name" value="Hydrogenase_cytochrome"/>
</dbReference>
<keyword evidence="3 6" id="KW-0812">Transmembrane</keyword>
<dbReference type="KEGG" id="vga:BSQ33_03690"/>
<dbReference type="PANTHER" id="PTHR30485">
    <property type="entry name" value="NI/FE-HYDROGENASE 1 B-TYPE CYTOCHROME SUBUNIT"/>
    <property type="match status" value="1"/>
</dbReference>
<organism evidence="8 9">
    <name type="scientific">Vibrio gazogenes</name>
    <dbReference type="NCBI Taxonomy" id="687"/>
    <lineage>
        <taxon>Bacteria</taxon>
        <taxon>Pseudomonadati</taxon>
        <taxon>Pseudomonadota</taxon>
        <taxon>Gammaproteobacteria</taxon>
        <taxon>Vibrionales</taxon>
        <taxon>Vibrionaceae</taxon>
        <taxon>Vibrio</taxon>
    </lineage>
</organism>
<feature type="domain" description="Cytochrome b561 bacterial/Ni-hydrogenase" evidence="7">
    <location>
        <begin position="8"/>
        <end position="165"/>
    </location>
</feature>
<evidence type="ECO:0000256" key="5">
    <source>
        <dbReference type="ARBA" id="ARBA00023136"/>
    </source>
</evidence>